<dbReference type="AlphaFoldDB" id="A0AAD6LAL3"/>
<evidence type="ECO:0000313" key="2">
    <source>
        <dbReference type="Proteomes" id="UP001164929"/>
    </source>
</evidence>
<proteinExistence type="predicted"/>
<accession>A0AAD6LAL3</accession>
<keyword evidence="2" id="KW-1185">Reference proteome</keyword>
<comment type="caution">
    <text evidence="1">The sequence shown here is derived from an EMBL/GenBank/DDBJ whole genome shotgun (WGS) entry which is preliminary data.</text>
</comment>
<protein>
    <submittedName>
        <fullName evidence="1">Uncharacterized protein</fullName>
    </submittedName>
</protein>
<gene>
    <name evidence="1" type="ORF">NC653_039190</name>
</gene>
<reference evidence="1 2" key="1">
    <citation type="journal article" date="2023" name="Mol. Ecol. Resour.">
        <title>Chromosome-level genome assembly of a triploid poplar Populus alba 'Berolinensis'.</title>
        <authorList>
            <person name="Chen S."/>
            <person name="Yu Y."/>
            <person name="Wang X."/>
            <person name="Wang S."/>
            <person name="Zhang T."/>
            <person name="Zhou Y."/>
            <person name="He R."/>
            <person name="Meng N."/>
            <person name="Wang Y."/>
            <person name="Liu W."/>
            <person name="Liu Z."/>
            <person name="Liu J."/>
            <person name="Guo Q."/>
            <person name="Huang H."/>
            <person name="Sederoff R.R."/>
            <person name="Wang G."/>
            <person name="Qu G."/>
            <person name="Chen S."/>
        </authorList>
    </citation>
    <scope>NUCLEOTIDE SEQUENCE [LARGE SCALE GENOMIC DNA]</scope>
    <source>
        <strain evidence="1">SC-2020</strain>
    </source>
</reference>
<dbReference type="EMBL" id="JAQIZT010000018">
    <property type="protein sequence ID" value="KAJ6957182.1"/>
    <property type="molecule type" value="Genomic_DNA"/>
</dbReference>
<sequence length="103" mass="11841">MDYKGLVLKRREFYASVCLWSFVMSLSQLNVRDLRSAFAGFAELHLSTEDESQMPETINLSEVNCMWINLIYCQQWENAFGLQLDVVEAGHPDSCCQLFLHTG</sequence>
<evidence type="ECO:0000313" key="1">
    <source>
        <dbReference type="EMBL" id="KAJ6957182.1"/>
    </source>
</evidence>
<organism evidence="1 2">
    <name type="scientific">Populus alba x Populus x berolinensis</name>
    <dbReference type="NCBI Taxonomy" id="444605"/>
    <lineage>
        <taxon>Eukaryota</taxon>
        <taxon>Viridiplantae</taxon>
        <taxon>Streptophyta</taxon>
        <taxon>Embryophyta</taxon>
        <taxon>Tracheophyta</taxon>
        <taxon>Spermatophyta</taxon>
        <taxon>Magnoliopsida</taxon>
        <taxon>eudicotyledons</taxon>
        <taxon>Gunneridae</taxon>
        <taxon>Pentapetalae</taxon>
        <taxon>rosids</taxon>
        <taxon>fabids</taxon>
        <taxon>Malpighiales</taxon>
        <taxon>Salicaceae</taxon>
        <taxon>Saliceae</taxon>
        <taxon>Populus</taxon>
    </lineage>
</organism>
<name>A0AAD6LAL3_9ROSI</name>
<dbReference type="Proteomes" id="UP001164929">
    <property type="component" value="Chromosome 18"/>
</dbReference>